<reference evidence="1" key="2">
    <citation type="submission" date="2023-05" db="EMBL/GenBank/DDBJ databases">
        <authorList>
            <consortium name="Lawrence Berkeley National Laboratory"/>
            <person name="Steindorff A."/>
            <person name="Hensen N."/>
            <person name="Bonometti L."/>
            <person name="Westerberg I."/>
            <person name="Brannstrom I.O."/>
            <person name="Guillou S."/>
            <person name="Cros-Aarteil S."/>
            <person name="Calhoun S."/>
            <person name="Haridas S."/>
            <person name="Kuo A."/>
            <person name="Mondo S."/>
            <person name="Pangilinan J."/>
            <person name="Riley R."/>
            <person name="Labutti K."/>
            <person name="Andreopoulos B."/>
            <person name="Lipzen A."/>
            <person name="Chen C."/>
            <person name="Yanf M."/>
            <person name="Daum C."/>
            <person name="Ng V."/>
            <person name="Clum A."/>
            <person name="Ohm R."/>
            <person name="Martin F."/>
            <person name="Silar P."/>
            <person name="Natvig D."/>
            <person name="Lalanne C."/>
            <person name="Gautier V."/>
            <person name="Ament-Velasquez S.L."/>
            <person name="Kruys A."/>
            <person name="Hutchinson M.I."/>
            <person name="Powell A.J."/>
            <person name="Barry K."/>
            <person name="Miller A.N."/>
            <person name="Grigoriev I.V."/>
            <person name="Debuchy R."/>
            <person name="Gladieux P."/>
            <person name="Thoren M.H."/>
            <person name="Johannesson H."/>
        </authorList>
    </citation>
    <scope>NUCLEOTIDE SEQUENCE</scope>
    <source>
        <strain evidence="1">PSN243</strain>
    </source>
</reference>
<dbReference type="GO" id="GO:0004252">
    <property type="term" value="F:serine-type endopeptidase activity"/>
    <property type="evidence" value="ECO:0007669"/>
    <property type="project" value="InterPro"/>
</dbReference>
<dbReference type="InterPro" id="IPR036852">
    <property type="entry name" value="Peptidase_S8/S53_dom_sf"/>
</dbReference>
<sequence>MTKCCVFGSGFDILGFPKDPGTRNIVQGRSFNDDSDHPASHLRPWYNHMGDWLHDKESMVSVLRVDPSSRFYVGKIIDRFEDKPSERNILEATQWAIDYGVDIIYFSMRTPSMSPTLQEAVKLVVDNDILLVCNMSTPLQEFGTQYFLHGDRSTEELIF</sequence>
<dbReference type="SUPFAM" id="SSF52743">
    <property type="entry name" value="Subtilisin-like"/>
    <property type="match status" value="1"/>
</dbReference>
<name>A0AAV9G5Z9_9PEZI</name>
<proteinExistence type="predicted"/>
<keyword evidence="2" id="KW-1185">Reference proteome</keyword>
<reference evidence="1" key="1">
    <citation type="journal article" date="2023" name="Mol. Phylogenet. Evol.">
        <title>Genome-scale phylogeny and comparative genomics of the fungal order Sordariales.</title>
        <authorList>
            <person name="Hensen N."/>
            <person name="Bonometti L."/>
            <person name="Westerberg I."/>
            <person name="Brannstrom I.O."/>
            <person name="Guillou S."/>
            <person name="Cros-Aarteil S."/>
            <person name="Calhoun S."/>
            <person name="Haridas S."/>
            <person name="Kuo A."/>
            <person name="Mondo S."/>
            <person name="Pangilinan J."/>
            <person name="Riley R."/>
            <person name="LaButti K."/>
            <person name="Andreopoulos B."/>
            <person name="Lipzen A."/>
            <person name="Chen C."/>
            <person name="Yan M."/>
            <person name="Daum C."/>
            <person name="Ng V."/>
            <person name="Clum A."/>
            <person name="Steindorff A."/>
            <person name="Ohm R.A."/>
            <person name="Martin F."/>
            <person name="Silar P."/>
            <person name="Natvig D.O."/>
            <person name="Lalanne C."/>
            <person name="Gautier V."/>
            <person name="Ament-Velasquez S.L."/>
            <person name="Kruys A."/>
            <person name="Hutchinson M.I."/>
            <person name="Powell A.J."/>
            <person name="Barry K."/>
            <person name="Miller A.N."/>
            <person name="Grigoriev I.V."/>
            <person name="Debuchy R."/>
            <person name="Gladieux P."/>
            <person name="Hiltunen Thoren M."/>
            <person name="Johannesson H."/>
        </authorList>
    </citation>
    <scope>NUCLEOTIDE SEQUENCE</scope>
    <source>
        <strain evidence="1">PSN243</strain>
    </source>
</reference>
<comment type="caution">
    <text evidence="1">The sequence shown here is derived from an EMBL/GenBank/DDBJ whole genome shotgun (WGS) entry which is preliminary data.</text>
</comment>
<dbReference type="GO" id="GO:0006508">
    <property type="term" value="P:proteolysis"/>
    <property type="evidence" value="ECO:0007669"/>
    <property type="project" value="InterPro"/>
</dbReference>
<dbReference type="EMBL" id="MU866006">
    <property type="protein sequence ID" value="KAK4442807.1"/>
    <property type="molecule type" value="Genomic_DNA"/>
</dbReference>
<evidence type="ECO:0000313" key="2">
    <source>
        <dbReference type="Proteomes" id="UP001321760"/>
    </source>
</evidence>
<dbReference type="AlphaFoldDB" id="A0AAV9G5Z9"/>
<dbReference type="Gene3D" id="3.40.50.200">
    <property type="entry name" value="Peptidase S8/S53 domain"/>
    <property type="match status" value="1"/>
</dbReference>
<protein>
    <submittedName>
        <fullName evidence="1">Uncharacterized protein</fullName>
    </submittedName>
</protein>
<dbReference type="Proteomes" id="UP001321760">
    <property type="component" value="Unassembled WGS sequence"/>
</dbReference>
<accession>A0AAV9G5Z9</accession>
<evidence type="ECO:0000313" key="1">
    <source>
        <dbReference type="EMBL" id="KAK4442807.1"/>
    </source>
</evidence>
<gene>
    <name evidence="1" type="ORF">QBC34DRAFT_386911</name>
</gene>
<organism evidence="1 2">
    <name type="scientific">Podospora aff. communis PSN243</name>
    <dbReference type="NCBI Taxonomy" id="3040156"/>
    <lineage>
        <taxon>Eukaryota</taxon>
        <taxon>Fungi</taxon>
        <taxon>Dikarya</taxon>
        <taxon>Ascomycota</taxon>
        <taxon>Pezizomycotina</taxon>
        <taxon>Sordariomycetes</taxon>
        <taxon>Sordariomycetidae</taxon>
        <taxon>Sordariales</taxon>
        <taxon>Podosporaceae</taxon>
        <taxon>Podospora</taxon>
    </lineage>
</organism>